<feature type="transmembrane region" description="Helical" evidence="7">
    <location>
        <begin position="68"/>
        <end position="87"/>
    </location>
</feature>
<feature type="transmembrane region" description="Helical" evidence="7">
    <location>
        <begin position="295"/>
        <end position="315"/>
    </location>
</feature>
<dbReference type="PANTHER" id="PTHR32196:SF72">
    <property type="entry name" value="RIBOSE IMPORT PERMEASE PROTEIN RBSC"/>
    <property type="match status" value="1"/>
</dbReference>
<comment type="caution">
    <text evidence="8">The sequence shown here is derived from an EMBL/GenBank/DDBJ whole genome shotgun (WGS) entry which is preliminary data.</text>
</comment>
<keyword evidence="9" id="KW-1185">Reference proteome</keyword>
<feature type="transmembrane region" description="Helical" evidence="7">
    <location>
        <begin position="190"/>
        <end position="211"/>
    </location>
</feature>
<evidence type="ECO:0000256" key="1">
    <source>
        <dbReference type="ARBA" id="ARBA00004651"/>
    </source>
</evidence>
<evidence type="ECO:0000256" key="6">
    <source>
        <dbReference type="SAM" id="MobiDB-lite"/>
    </source>
</evidence>
<protein>
    <submittedName>
        <fullName evidence="8">Monosaccharide-transporting ATPase</fullName>
    </submittedName>
</protein>
<feature type="transmembrane region" description="Helical" evidence="7">
    <location>
        <begin position="148"/>
        <end position="170"/>
    </location>
</feature>
<keyword evidence="2" id="KW-1003">Cell membrane</keyword>
<dbReference type="Proteomes" id="UP000600449">
    <property type="component" value="Unassembled WGS sequence"/>
</dbReference>
<evidence type="ECO:0000313" key="9">
    <source>
        <dbReference type="Proteomes" id="UP000600449"/>
    </source>
</evidence>
<feature type="transmembrane region" description="Helical" evidence="7">
    <location>
        <begin position="241"/>
        <end position="259"/>
    </location>
</feature>
<dbReference type="PANTHER" id="PTHR32196">
    <property type="entry name" value="ABC TRANSPORTER PERMEASE PROTEIN YPHD-RELATED-RELATED"/>
    <property type="match status" value="1"/>
</dbReference>
<keyword evidence="3 7" id="KW-0812">Transmembrane</keyword>
<accession>A0A917QB20</accession>
<proteinExistence type="predicted"/>
<reference evidence="8 9" key="1">
    <citation type="journal article" date="2014" name="Int. J. Syst. Evol. Microbiol.">
        <title>Complete genome sequence of Corynebacterium casei LMG S-19264T (=DSM 44701T), isolated from a smear-ripened cheese.</title>
        <authorList>
            <consortium name="US DOE Joint Genome Institute (JGI-PGF)"/>
            <person name="Walter F."/>
            <person name="Albersmeier A."/>
            <person name="Kalinowski J."/>
            <person name="Ruckert C."/>
        </authorList>
    </citation>
    <scope>NUCLEOTIDE SEQUENCE [LARGE SCALE GENOMIC DNA]</scope>
    <source>
        <strain evidence="8 9">CGMCC 1.9161</strain>
    </source>
</reference>
<feature type="transmembrane region" description="Helical" evidence="7">
    <location>
        <begin position="118"/>
        <end position="141"/>
    </location>
</feature>
<evidence type="ECO:0000256" key="4">
    <source>
        <dbReference type="ARBA" id="ARBA00022989"/>
    </source>
</evidence>
<dbReference type="Pfam" id="PF02653">
    <property type="entry name" value="BPD_transp_2"/>
    <property type="match status" value="1"/>
</dbReference>
<dbReference type="InterPro" id="IPR001851">
    <property type="entry name" value="ABC_transp_permease"/>
</dbReference>
<sequence>MMRMNEMTSVEPGTKGEAPERTNPARRARIDMRALSPFIALAVLIALGALTSPVFLTLDNLTNVATRASFIAVIAVGATFVIAAGGLDLSVGSMAALTAGVMILAMNAVGGAEWTTIAVGMAVAIGVALACGLFNGLVVTFGRIEPFIVTLGGMGIYRALVVFLAAGGTITMSDWDLRETYRPIYFGDVLGVPIPVIVFLVVAAIAAVILYKTPFGRHVVAIGSNEEVARFSGVPIRRVRTLTYVIQGLCVGIAILIYVPRLGSATPTTGLLWELQAITAVVIGGTALKGGTPFVWGTVVGALILELVANIMVLSDFVSEYLVGAVQGAIIIIAMLVQRSLQRGR</sequence>
<dbReference type="CDD" id="cd06579">
    <property type="entry name" value="TM_PBP1_transp_AraH_like"/>
    <property type="match status" value="1"/>
</dbReference>
<name>A0A917QB20_9HYPH</name>
<comment type="subcellular location">
    <subcellularLocation>
        <location evidence="1">Cell membrane</location>
        <topology evidence="1">Multi-pass membrane protein</topology>
    </subcellularLocation>
</comment>
<feature type="transmembrane region" description="Helical" evidence="7">
    <location>
        <begin position="34"/>
        <end position="56"/>
    </location>
</feature>
<keyword evidence="4 7" id="KW-1133">Transmembrane helix</keyword>
<evidence type="ECO:0000256" key="2">
    <source>
        <dbReference type="ARBA" id="ARBA00022475"/>
    </source>
</evidence>
<feature type="transmembrane region" description="Helical" evidence="7">
    <location>
        <begin position="321"/>
        <end position="337"/>
    </location>
</feature>
<keyword evidence="5 7" id="KW-0472">Membrane</keyword>
<dbReference type="AlphaFoldDB" id="A0A917QB20"/>
<dbReference type="GO" id="GO:0005886">
    <property type="term" value="C:plasma membrane"/>
    <property type="evidence" value="ECO:0007669"/>
    <property type="project" value="UniProtKB-SubCell"/>
</dbReference>
<feature type="transmembrane region" description="Helical" evidence="7">
    <location>
        <begin position="94"/>
        <end position="112"/>
    </location>
</feature>
<evidence type="ECO:0000256" key="7">
    <source>
        <dbReference type="SAM" id="Phobius"/>
    </source>
</evidence>
<evidence type="ECO:0000256" key="3">
    <source>
        <dbReference type="ARBA" id="ARBA00022692"/>
    </source>
</evidence>
<feature type="region of interest" description="Disordered" evidence="6">
    <location>
        <begin position="1"/>
        <end position="24"/>
    </location>
</feature>
<dbReference type="EMBL" id="BMMF01000008">
    <property type="protein sequence ID" value="GGK40285.1"/>
    <property type="molecule type" value="Genomic_DNA"/>
</dbReference>
<evidence type="ECO:0000313" key="8">
    <source>
        <dbReference type="EMBL" id="GGK40285.1"/>
    </source>
</evidence>
<gene>
    <name evidence="8" type="ORF">GCM10011322_29290</name>
</gene>
<organism evidence="8 9">
    <name type="scientific">Salinarimonas ramus</name>
    <dbReference type="NCBI Taxonomy" id="690164"/>
    <lineage>
        <taxon>Bacteria</taxon>
        <taxon>Pseudomonadati</taxon>
        <taxon>Pseudomonadota</taxon>
        <taxon>Alphaproteobacteria</taxon>
        <taxon>Hyphomicrobiales</taxon>
        <taxon>Salinarimonadaceae</taxon>
        <taxon>Salinarimonas</taxon>
    </lineage>
</organism>
<dbReference type="GO" id="GO:0022857">
    <property type="term" value="F:transmembrane transporter activity"/>
    <property type="evidence" value="ECO:0007669"/>
    <property type="project" value="InterPro"/>
</dbReference>
<evidence type="ECO:0000256" key="5">
    <source>
        <dbReference type="ARBA" id="ARBA00023136"/>
    </source>
</evidence>